<dbReference type="EMBL" id="BART01025244">
    <property type="protein sequence ID" value="GAG98513.1"/>
    <property type="molecule type" value="Genomic_DNA"/>
</dbReference>
<feature type="non-terminal residue" evidence="1">
    <location>
        <position position="162"/>
    </location>
</feature>
<comment type="caution">
    <text evidence="1">The sequence shown here is derived from an EMBL/GenBank/DDBJ whole genome shotgun (WGS) entry which is preliminary data.</text>
</comment>
<reference evidence="1" key="1">
    <citation type="journal article" date="2014" name="Front. Microbiol.">
        <title>High frequency of phylogenetically diverse reductive dehalogenase-homologous genes in deep subseafloor sedimentary metagenomes.</title>
        <authorList>
            <person name="Kawai M."/>
            <person name="Futagami T."/>
            <person name="Toyoda A."/>
            <person name="Takaki Y."/>
            <person name="Nishi S."/>
            <person name="Hori S."/>
            <person name="Arai W."/>
            <person name="Tsubouchi T."/>
            <person name="Morono Y."/>
            <person name="Uchiyama I."/>
            <person name="Ito T."/>
            <person name="Fujiyama A."/>
            <person name="Inagaki F."/>
            <person name="Takami H."/>
        </authorList>
    </citation>
    <scope>NUCLEOTIDE SEQUENCE</scope>
    <source>
        <strain evidence="1">Expedition CK06-06</strain>
    </source>
</reference>
<organism evidence="1">
    <name type="scientific">marine sediment metagenome</name>
    <dbReference type="NCBI Taxonomy" id="412755"/>
    <lineage>
        <taxon>unclassified sequences</taxon>
        <taxon>metagenomes</taxon>
        <taxon>ecological metagenomes</taxon>
    </lineage>
</organism>
<accession>X1CR20</accession>
<sequence length="162" mass="19118">MKELQRMDTFLWRVYSGYKILESNKGPIIVPDRDRDIIKTYKPLDEYSQPFKKRSKVFVAFANVEQNQSSIIEMFKEYGPLWLSNNLLSDINEEIRALKNAWEIYQAISEREIGKLKNMIKIINTYNRGVPEKLRPYNEAVDKKVDLIEFSTGLKKEPPIQK</sequence>
<gene>
    <name evidence="1" type="ORF">S01H4_45358</name>
</gene>
<evidence type="ECO:0000313" key="1">
    <source>
        <dbReference type="EMBL" id="GAG98513.1"/>
    </source>
</evidence>
<proteinExistence type="predicted"/>
<protein>
    <submittedName>
        <fullName evidence="1">Uncharacterized protein</fullName>
    </submittedName>
</protein>
<dbReference type="AlphaFoldDB" id="X1CR20"/>
<name>X1CR20_9ZZZZ</name>